<dbReference type="AlphaFoldDB" id="A0A834HFB0"/>
<name>A0A834HFB0_RHOSS</name>
<dbReference type="InterPro" id="IPR045313">
    <property type="entry name" value="CBR1-like"/>
</dbReference>
<dbReference type="PANTHER" id="PTHR43490:SF131">
    <property type="entry name" value="SALUTARIDINE REDUCTASE-LIKE ISOFORM X2"/>
    <property type="match status" value="1"/>
</dbReference>
<reference evidence="4" key="1">
    <citation type="submission" date="2019-11" db="EMBL/GenBank/DDBJ databases">
        <authorList>
            <person name="Liu Y."/>
            <person name="Hou J."/>
            <person name="Li T.-Q."/>
            <person name="Guan C.-H."/>
            <person name="Wu X."/>
            <person name="Wu H.-Z."/>
            <person name="Ling F."/>
            <person name="Zhang R."/>
            <person name="Shi X.-G."/>
            <person name="Ren J.-P."/>
            <person name="Chen E.-F."/>
            <person name="Sun J.-M."/>
        </authorList>
    </citation>
    <scope>NUCLEOTIDE SEQUENCE</scope>
    <source>
        <strain evidence="4">Adult_tree_wgs_1</strain>
        <tissue evidence="4">Leaves</tissue>
    </source>
</reference>
<dbReference type="CDD" id="cd05324">
    <property type="entry name" value="carb_red_PTCR-like_SDR_c"/>
    <property type="match status" value="2"/>
</dbReference>
<sequence length="743" mass="81079">MEAAGITQSTKRVALVTGSNKGIGLEICRQLASNGVMVILTARDENRGLEAVQNLKARGQSDILFHQLDVTNQTSIASLAEFVKTKFKKLDILIAGPEAKKLREVLNQSCEAAEACLRTNYYGVKLVTEEVIPLLQLSDSPRIVNVSSTLGQLKLIPNEKAKKELSDIESLTVEKVDELVQEFANDLKEDKLEAKGWPIIFSGYIVSKAALNGYTRVLAKNYPNMAINAVSPGFVKTDLNNNTGILTVEQGAKGPVMLALVADGGPSGLFYDQMESHFGLGRYSACVSLQLYFPHSHPTSFVTEDNKGKGIELCRLPSNEILASGLSNVVFQQLDVKDSSIIASPAVLLETRAARVSVTLELLLDDGPLALYFDEMVALVTGSNKGIGLEICRQLASNGVMVILTARDENKGLEAMQNLKAREQSDILFHKLDVTNQTSIASLAEFIKTKFKKLDILVNNAGVSGTAIDPAVQKGLNLRINNIAGPEAKKLREVLNESWEVAEACLRTNYYGVKIVTEELIPLLQLSDSPRIVNVSSILGQLKLISNEKAKKELSDIESLTVEKVDELVQEFAKDFKEDKLEARGWPINFSAYIVSKAALNGYTRVLAKNYPNIAINAVSPGYVKTDLNHNNGILTVEQGAKGPVMLALVDDGGPSGLFYDQMEASGLSNVEFQQLDVKDPAIIASPAVLLDTCFRELYHYIRCNTGNLTPEEGARVPVMLELLLDDGLLALYFDEMSVLPFK</sequence>
<evidence type="ECO:0000313" key="5">
    <source>
        <dbReference type="Proteomes" id="UP000626092"/>
    </source>
</evidence>
<dbReference type="Pfam" id="PF13561">
    <property type="entry name" value="adh_short_C2"/>
    <property type="match status" value="1"/>
</dbReference>
<gene>
    <name evidence="4" type="ORF">RHSIM_Rhsim02G0223500</name>
</gene>
<evidence type="ECO:0000256" key="2">
    <source>
        <dbReference type="ARBA" id="ARBA00022857"/>
    </source>
</evidence>
<dbReference type="OrthoDB" id="1933717at2759"/>
<keyword evidence="3" id="KW-0560">Oxidoreductase</keyword>
<evidence type="ECO:0000313" key="4">
    <source>
        <dbReference type="EMBL" id="KAF7150024.1"/>
    </source>
</evidence>
<keyword evidence="2" id="KW-0521">NADP</keyword>
<dbReference type="EMBL" id="WJXA01000002">
    <property type="protein sequence ID" value="KAF7150024.1"/>
    <property type="molecule type" value="Genomic_DNA"/>
</dbReference>
<accession>A0A834HFB0</accession>
<protein>
    <submittedName>
        <fullName evidence="4">Uncharacterized protein</fullName>
    </submittedName>
</protein>
<dbReference type="InterPro" id="IPR036291">
    <property type="entry name" value="NAD(P)-bd_dom_sf"/>
</dbReference>
<keyword evidence="5" id="KW-1185">Reference proteome</keyword>
<dbReference type="Proteomes" id="UP000626092">
    <property type="component" value="Unassembled WGS sequence"/>
</dbReference>
<dbReference type="SUPFAM" id="SSF51735">
    <property type="entry name" value="NAD(P)-binding Rossmann-fold domains"/>
    <property type="match status" value="2"/>
</dbReference>
<organism evidence="4 5">
    <name type="scientific">Rhododendron simsii</name>
    <name type="common">Sims's rhododendron</name>
    <dbReference type="NCBI Taxonomy" id="118357"/>
    <lineage>
        <taxon>Eukaryota</taxon>
        <taxon>Viridiplantae</taxon>
        <taxon>Streptophyta</taxon>
        <taxon>Embryophyta</taxon>
        <taxon>Tracheophyta</taxon>
        <taxon>Spermatophyta</taxon>
        <taxon>Magnoliopsida</taxon>
        <taxon>eudicotyledons</taxon>
        <taxon>Gunneridae</taxon>
        <taxon>Pentapetalae</taxon>
        <taxon>asterids</taxon>
        <taxon>Ericales</taxon>
        <taxon>Ericaceae</taxon>
        <taxon>Ericoideae</taxon>
        <taxon>Rhodoreae</taxon>
        <taxon>Rhododendron</taxon>
    </lineage>
</organism>
<dbReference type="InterPro" id="IPR002347">
    <property type="entry name" value="SDR_fam"/>
</dbReference>
<proteinExistence type="inferred from homology"/>
<dbReference type="GO" id="GO:0016616">
    <property type="term" value="F:oxidoreductase activity, acting on the CH-OH group of donors, NAD or NADP as acceptor"/>
    <property type="evidence" value="ECO:0007669"/>
    <property type="project" value="InterPro"/>
</dbReference>
<dbReference type="Pfam" id="PF00106">
    <property type="entry name" value="adh_short"/>
    <property type="match status" value="2"/>
</dbReference>
<dbReference type="GO" id="GO:0016020">
    <property type="term" value="C:membrane"/>
    <property type="evidence" value="ECO:0007669"/>
    <property type="project" value="TreeGrafter"/>
</dbReference>
<dbReference type="PANTHER" id="PTHR43490">
    <property type="entry name" value="(+)-NEOMENTHOL DEHYDROGENASE"/>
    <property type="match status" value="1"/>
</dbReference>
<comment type="similarity">
    <text evidence="1">Belongs to the short-chain dehydrogenases/reductases (SDR) family.</text>
</comment>
<evidence type="ECO:0000256" key="3">
    <source>
        <dbReference type="ARBA" id="ARBA00023002"/>
    </source>
</evidence>
<evidence type="ECO:0000256" key="1">
    <source>
        <dbReference type="ARBA" id="ARBA00006484"/>
    </source>
</evidence>
<dbReference type="Gene3D" id="3.40.50.720">
    <property type="entry name" value="NAD(P)-binding Rossmann-like Domain"/>
    <property type="match status" value="2"/>
</dbReference>
<dbReference type="PRINTS" id="PR00080">
    <property type="entry name" value="SDRFAMILY"/>
</dbReference>
<comment type="caution">
    <text evidence="4">The sequence shown here is derived from an EMBL/GenBank/DDBJ whole genome shotgun (WGS) entry which is preliminary data.</text>
</comment>
<dbReference type="PRINTS" id="PR00081">
    <property type="entry name" value="GDHRDH"/>
</dbReference>